<protein>
    <submittedName>
        <fullName evidence="1 2">Uncharacterized protein</fullName>
    </submittedName>
</protein>
<dbReference type="InParanoid" id="B7PKI4"/>
<feature type="non-terminal residue" evidence="1">
    <location>
        <position position="82"/>
    </location>
</feature>
<sequence>MRDRRRRLVGYALRSTATTGGGRPEVAQGKEIGLSDERLFWADYERRPRPPTAIRATDAWAKVQRIPDTRASGPRPRPGRIR</sequence>
<dbReference type="EMBL" id="DS733854">
    <property type="protein sequence ID" value="EEC07106.1"/>
    <property type="molecule type" value="Genomic_DNA"/>
</dbReference>
<dbReference type="PaxDb" id="6945-B7PKI4"/>
<dbReference type="Proteomes" id="UP000001555">
    <property type="component" value="Unassembled WGS sequence"/>
</dbReference>
<reference evidence="2" key="2">
    <citation type="submission" date="2020-05" db="UniProtKB">
        <authorList>
            <consortium name="EnsemblMetazoa"/>
        </authorList>
    </citation>
    <scope>IDENTIFICATION</scope>
    <source>
        <strain evidence="2">wikel</strain>
    </source>
</reference>
<dbReference type="EMBL" id="ABJB010571360">
    <property type="status" value="NOT_ANNOTATED_CDS"/>
    <property type="molecule type" value="Genomic_DNA"/>
</dbReference>
<name>B7PKI4_IXOSC</name>
<reference evidence="1 3" key="1">
    <citation type="submission" date="2008-03" db="EMBL/GenBank/DDBJ databases">
        <title>Annotation of Ixodes scapularis.</title>
        <authorList>
            <consortium name="Ixodes scapularis Genome Project Consortium"/>
            <person name="Caler E."/>
            <person name="Hannick L.I."/>
            <person name="Bidwell S."/>
            <person name="Joardar V."/>
            <person name="Thiagarajan M."/>
            <person name="Amedeo P."/>
            <person name="Galinsky K.J."/>
            <person name="Schobel S."/>
            <person name="Inman J."/>
            <person name="Hostetler J."/>
            <person name="Miller J."/>
            <person name="Hammond M."/>
            <person name="Megy K."/>
            <person name="Lawson D."/>
            <person name="Kodira C."/>
            <person name="Sutton G."/>
            <person name="Meyer J."/>
            <person name="Hill C.A."/>
            <person name="Birren B."/>
            <person name="Nene V."/>
            <person name="Collins F."/>
            <person name="Alarcon-Chaidez F."/>
            <person name="Wikel S."/>
            <person name="Strausberg R."/>
        </authorList>
    </citation>
    <scope>NUCLEOTIDE SEQUENCE [LARGE SCALE GENOMIC DNA]</scope>
    <source>
        <strain evidence="3">Wikel</strain>
        <strain evidence="1">Wikel colony</strain>
    </source>
</reference>
<dbReference type="EnsemblMetazoa" id="ISCW018446-RA">
    <property type="protein sequence ID" value="ISCW018446-PA"/>
    <property type="gene ID" value="ISCW018446"/>
</dbReference>
<gene>
    <name evidence="1" type="ORF">IscW_ISCW018446</name>
</gene>
<evidence type="ECO:0000313" key="1">
    <source>
        <dbReference type="EMBL" id="EEC07106.1"/>
    </source>
</evidence>
<proteinExistence type="predicted"/>
<evidence type="ECO:0000313" key="3">
    <source>
        <dbReference type="Proteomes" id="UP000001555"/>
    </source>
</evidence>
<dbReference type="HOGENOM" id="CLU_2564954_0_0_1"/>
<dbReference type="VEuPathDB" id="VectorBase:ISCW018446"/>
<keyword evidence="3" id="KW-1185">Reference proteome</keyword>
<accession>B7PKI4</accession>
<evidence type="ECO:0000313" key="2">
    <source>
        <dbReference type="EnsemblMetazoa" id="ISCW018446-PA"/>
    </source>
</evidence>
<organism>
    <name type="scientific">Ixodes scapularis</name>
    <name type="common">Black-legged tick</name>
    <name type="synonym">Deer tick</name>
    <dbReference type="NCBI Taxonomy" id="6945"/>
    <lineage>
        <taxon>Eukaryota</taxon>
        <taxon>Metazoa</taxon>
        <taxon>Ecdysozoa</taxon>
        <taxon>Arthropoda</taxon>
        <taxon>Chelicerata</taxon>
        <taxon>Arachnida</taxon>
        <taxon>Acari</taxon>
        <taxon>Parasitiformes</taxon>
        <taxon>Ixodida</taxon>
        <taxon>Ixodoidea</taxon>
        <taxon>Ixodidae</taxon>
        <taxon>Ixodinae</taxon>
        <taxon>Ixodes</taxon>
    </lineage>
</organism>
<dbReference type="AlphaFoldDB" id="B7PKI4"/>